<dbReference type="PANTHER" id="PTHR43433">
    <property type="entry name" value="HYDROLASE, ALPHA/BETA FOLD FAMILY PROTEIN"/>
    <property type="match status" value="1"/>
</dbReference>
<feature type="domain" description="AB hydrolase-1" evidence="1">
    <location>
        <begin position="24"/>
        <end position="128"/>
    </location>
</feature>
<gene>
    <name evidence="2" type="ORF">SAMN05421869_14228</name>
</gene>
<dbReference type="InterPro" id="IPR000073">
    <property type="entry name" value="AB_hydrolase_1"/>
</dbReference>
<dbReference type="Gene3D" id="3.40.50.1820">
    <property type="entry name" value="alpha/beta hydrolase"/>
    <property type="match status" value="1"/>
</dbReference>
<dbReference type="InterPro" id="IPR050471">
    <property type="entry name" value="AB_hydrolase"/>
</dbReference>
<dbReference type="OrthoDB" id="495620at2"/>
<name>A0A1G9SPV1_9ACTN</name>
<evidence type="ECO:0000313" key="3">
    <source>
        <dbReference type="Proteomes" id="UP000199202"/>
    </source>
</evidence>
<dbReference type="InterPro" id="IPR029058">
    <property type="entry name" value="AB_hydrolase_fold"/>
</dbReference>
<protein>
    <submittedName>
        <fullName evidence="2">Pimeloyl-ACP methyl ester carboxylesterase</fullName>
    </submittedName>
</protein>
<sequence>MPFAELDGIRTRYETVGQGPALLMFSPGGFDSGLENWTGFGRYRELGFVDAFAPHYTCVVFDRREAAQSGGRVERLTWEKYVRQALGLLDHLGIGSAHTMGGCVGCSTAAALAVEAPARVRSMVLFSPAGGPRYRMAQHRRFVRHLAFVAEQGLGAVVELARATTAGFGKDPRVGPWAAPLRTDEAFAAAYAALDPVRYDLIVTGSVRGLFDRDTVPGVEPEDLMTLGVPALIVPGQDASHAPSAARYLQECLPVHEYWDVPVAEQTAETAPARILEFLRAHDG</sequence>
<evidence type="ECO:0000313" key="2">
    <source>
        <dbReference type="EMBL" id="SDM37489.1"/>
    </source>
</evidence>
<proteinExistence type="predicted"/>
<dbReference type="SUPFAM" id="SSF53474">
    <property type="entry name" value="alpha/beta-Hydrolases"/>
    <property type="match status" value="1"/>
</dbReference>
<dbReference type="GO" id="GO:0003824">
    <property type="term" value="F:catalytic activity"/>
    <property type="evidence" value="ECO:0007669"/>
    <property type="project" value="UniProtKB-ARBA"/>
</dbReference>
<dbReference type="Pfam" id="PF00561">
    <property type="entry name" value="Abhydrolase_1"/>
    <property type="match status" value="1"/>
</dbReference>
<accession>A0A1G9SPV1</accession>
<organism evidence="2 3">
    <name type="scientific">Nonomuraea jiangxiensis</name>
    <dbReference type="NCBI Taxonomy" id="633440"/>
    <lineage>
        <taxon>Bacteria</taxon>
        <taxon>Bacillati</taxon>
        <taxon>Actinomycetota</taxon>
        <taxon>Actinomycetes</taxon>
        <taxon>Streptosporangiales</taxon>
        <taxon>Streptosporangiaceae</taxon>
        <taxon>Nonomuraea</taxon>
    </lineage>
</organism>
<dbReference type="Proteomes" id="UP000199202">
    <property type="component" value="Unassembled WGS sequence"/>
</dbReference>
<evidence type="ECO:0000259" key="1">
    <source>
        <dbReference type="Pfam" id="PF00561"/>
    </source>
</evidence>
<dbReference type="STRING" id="633440.SAMN05421869_14228"/>
<reference evidence="2 3" key="1">
    <citation type="submission" date="2016-10" db="EMBL/GenBank/DDBJ databases">
        <authorList>
            <person name="de Groot N.N."/>
        </authorList>
    </citation>
    <scope>NUCLEOTIDE SEQUENCE [LARGE SCALE GENOMIC DNA]</scope>
    <source>
        <strain evidence="2 3">CGMCC 4.6533</strain>
    </source>
</reference>
<dbReference type="PANTHER" id="PTHR43433:SF10">
    <property type="entry name" value="AB HYDROLASE-1 DOMAIN-CONTAINING PROTEIN"/>
    <property type="match status" value="1"/>
</dbReference>
<dbReference type="RefSeq" id="WP_090946633.1">
    <property type="nucleotide sequence ID" value="NZ_FNDJ01000042.1"/>
</dbReference>
<dbReference type="EMBL" id="FNDJ01000042">
    <property type="protein sequence ID" value="SDM37489.1"/>
    <property type="molecule type" value="Genomic_DNA"/>
</dbReference>
<dbReference type="AlphaFoldDB" id="A0A1G9SPV1"/>
<keyword evidence="3" id="KW-1185">Reference proteome</keyword>